<dbReference type="AlphaFoldDB" id="A0A9D4I994"/>
<comment type="caution">
    <text evidence="1">The sequence shown here is derived from an EMBL/GenBank/DDBJ whole genome shotgun (WGS) entry which is preliminary data.</text>
</comment>
<accession>A0A9D4I994</accession>
<name>A0A9D4I994_DREPO</name>
<reference evidence="1" key="1">
    <citation type="journal article" date="2019" name="bioRxiv">
        <title>The Genome of the Zebra Mussel, Dreissena polymorpha: A Resource for Invasive Species Research.</title>
        <authorList>
            <person name="McCartney M.A."/>
            <person name="Auch B."/>
            <person name="Kono T."/>
            <person name="Mallez S."/>
            <person name="Zhang Y."/>
            <person name="Obille A."/>
            <person name="Becker A."/>
            <person name="Abrahante J.E."/>
            <person name="Garbe J."/>
            <person name="Badalamenti J.P."/>
            <person name="Herman A."/>
            <person name="Mangelson H."/>
            <person name="Liachko I."/>
            <person name="Sullivan S."/>
            <person name="Sone E.D."/>
            <person name="Koren S."/>
            <person name="Silverstein K.A.T."/>
            <person name="Beckman K.B."/>
            <person name="Gohl D.M."/>
        </authorList>
    </citation>
    <scope>NUCLEOTIDE SEQUENCE</scope>
    <source>
        <strain evidence="1">Duluth1</strain>
        <tissue evidence="1">Whole animal</tissue>
    </source>
</reference>
<sequence>MTSESTINRRLKEYDIKIGNTYSKVEQELLEDMVSRITDEYPNSGYWTVIGVLSAKAMHILYLEH</sequence>
<organism evidence="1 2">
    <name type="scientific">Dreissena polymorpha</name>
    <name type="common">Zebra mussel</name>
    <name type="synonym">Mytilus polymorpha</name>
    <dbReference type="NCBI Taxonomy" id="45954"/>
    <lineage>
        <taxon>Eukaryota</taxon>
        <taxon>Metazoa</taxon>
        <taxon>Spiralia</taxon>
        <taxon>Lophotrochozoa</taxon>
        <taxon>Mollusca</taxon>
        <taxon>Bivalvia</taxon>
        <taxon>Autobranchia</taxon>
        <taxon>Heteroconchia</taxon>
        <taxon>Euheterodonta</taxon>
        <taxon>Imparidentia</taxon>
        <taxon>Neoheterodontei</taxon>
        <taxon>Myida</taxon>
        <taxon>Dreissenoidea</taxon>
        <taxon>Dreissenidae</taxon>
        <taxon>Dreissena</taxon>
    </lineage>
</organism>
<dbReference type="Proteomes" id="UP000828390">
    <property type="component" value="Unassembled WGS sequence"/>
</dbReference>
<proteinExistence type="predicted"/>
<evidence type="ECO:0000313" key="2">
    <source>
        <dbReference type="Proteomes" id="UP000828390"/>
    </source>
</evidence>
<dbReference type="EMBL" id="JAIWYP010000010">
    <property type="protein sequence ID" value="KAH3751763.1"/>
    <property type="molecule type" value="Genomic_DNA"/>
</dbReference>
<protein>
    <submittedName>
        <fullName evidence="1">Uncharacterized protein</fullName>
    </submittedName>
</protein>
<gene>
    <name evidence="1" type="ORF">DPMN_186333</name>
</gene>
<evidence type="ECO:0000313" key="1">
    <source>
        <dbReference type="EMBL" id="KAH3751763.1"/>
    </source>
</evidence>
<keyword evidence="2" id="KW-1185">Reference proteome</keyword>
<reference evidence="1" key="2">
    <citation type="submission" date="2020-11" db="EMBL/GenBank/DDBJ databases">
        <authorList>
            <person name="McCartney M.A."/>
            <person name="Auch B."/>
            <person name="Kono T."/>
            <person name="Mallez S."/>
            <person name="Becker A."/>
            <person name="Gohl D.M."/>
            <person name="Silverstein K.A.T."/>
            <person name="Koren S."/>
            <person name="Bechman K.B."/>
            <person name="Herman A."/>
            <person name="Abrahante J.E."/>
            <person name="Garbe J."/>
        </authorList>
    </citation>
    <scope>NUCLEOTIDE SEQUENCE</scope>
    <source>
        <strain evidence="1">Duluth1</strain>
        <tissue evidence="1">Whole animal</tissue>
    </source>
</reference>